<dbReference type="Gene3D" id="1.20.1270.60">
    <property type="entry name" value="Arfaptin homology (AH) domain/BAR domain"/>
    <property type="match status" value="1"/>
</dbReference>
<dbReference type="InterPro" id="IPR027267">
    <property type="entry name" value="AH/BAR_dom_sf"/>
</dbReference>
<dbReference type="AlphaFoldDB" id="A0A5M2ZCK1"/>
<feature type="signal peptide" evidence="1">
    <location>
        <begin position="1"/>
        <end position="22"/>
    </location>
</feature>
<protein>
    <submittedName>
        <fullName evidence="2">DUF3829 domain-containing protein</fullName>
    </submittedName>
</protein>
<sequence length="353" mass="40202">MNYFKKSCLSLLIIALSISLLAGCDKEKKADTATEDSLYSKETLVKYNDYVNLSNAINDDFLNARAYYLKNYSDENGNFKQLSSNDIFIPIRTPAETANAITTMKDSISETPSFPMDKGIQELSTDLANEIRILNDLQTYFDAKSYLDDDFVEARSLHKELVNSVKKSNKEIQTFNDAMQKINTEQQKFAAEKMEKSGELTPLALNNFISDSEKLIAELRKQEVTAANVVELDIASYEEYYNNLTKSYEEFIKASKDETQLQKEKLTSNNLVFLVKKATSIKAEATLLLNRAKTKQAIPESDLKNPIFIETTEGTPEKLIKEYNNLITDYNSSLSFHKKYPRRINSVGIIFIY</sequence>
<evidence type="ECO:0000313" key="2">
    <source>
        <dbReference type="EMBL" id="EDH0804549.1"/>
    </source>
</evidence>
<keyword evidence="1" id="KW-0732">Signal</keyword>
<dbReference type="PROSITE" id="PS51257">
    <property type="entry name" value="PROKAR_LIPOPROTEIN"/>
    <property type="match status" value="1"/>
</dbReference>
<organism evidence="2">
    <name type="scientific">Listeria monocytogenes</name>
    <dbReference type="NCBI Taxonomy" id="1639"/>
    <lineage>
        <taxon>Bacteria</taxon>
        <taxon>Bacillati</taxon>
        <taxon>Bacillota</taxon>
        <taxon>Bacilli</taxon>
        <taxon>Bacillales</taxon>
        <taxon>Listeriaceae</taxon>
        <taxon>Listeria</taxon>
    </lineage>
</organism>
<evidence type="ECO:0000256" key="1">
    <source>
        <dbReference type="SAM" id="SignalP"/>
    </source>
</evidence>
<gene>
    <name evidence="2" type="ORF">GCV55_03570</name>
</gene>
<dbReference type="EMBL" id="AAMGHL010000001">
    <property type="protein sequence ID" value="EDH0804549.1"/>
    <property type="molecule type" value="Genomic_DNA"/>
</dbReference>
<name>A0A5M2ZCK1_LISMN</name>
<proteinExistence type="predicted"/>
<dbReference type="Pfam" id="PF12889">
    <property type="entry name" value="DUF3829"/>
    <property type="match status" value="1"/>
</dbReference>
<feature type="chain" id="PRO_5038798625" evidence="1">
    <location>
        <begin position="23"/>
        <end position="353"/>
    </location>
</feature>
<comment type="caution">
    <text evidence="2">The sequence shown here is derived from an EMBL/GenBank/DDBJ whole genome shotgun (WGS) entry which is preliminary data.</text>
</comment>
<dbReference type="InterPro" id="IPR024291">
    <property type="entry name" value="DUF3829"/>
</dbReference>
<accession>A0A5M2ZCK1</accession>
<reference evidence="2" key="1">
    <citation type="submission" date="2019-10" db="EMBL/GenBank/DDBJ databases">
        <authorList>
            <consortium name="GenomeTrakr: Next Generation Sequencing Network for Food Pathogen Tracability"/>
        </authorList>
    </citation>
    <scope>NUCLEOTIDE SEQUENCE</scope>
    <source>
        <strain evidence="2">CFSAN085181</strain>
    </source>
</reference>